<dbReference type="Pfam" id="PF08015">
    <property type="entry name" value="Pheromone"/>
    <property type="match status" value="1"/>
</dbReference>
<organism evidence="2 3">
    <name type="scientific">Gymnopus androsaceus JB14</name>
    <dbReference type="NCBI Taxonomy" id="1447944"/>
    <lineage>
        <taxon>Eukaryota</taxon>
        <taxon>Fungi</taxon>
        <taxon>Dikarya</taxon>
        <taxon>Basidiomycota</taxon>
        <taxon>Agaricomycotina</taxon>
        <taxon>Agaricomycetes</taxon>
        <taxon>Agaricomycetidae</taxon>
        <taxon>Agaricales</taxon>
        <taxon>Marasmiineae</taxon>
        <taxon>Omphalotaceae</taxon>
        <taxon>Gymnopus</taxon>
    </lineage>
</organism>
<gene>
    <name evidence="2" type="ORF">BT96DRAFT_922168</name>
</gene>
<keyword evidence="3" id="KW-1185">Reference proteome</keyword>
<evidence type="ECO:0000313" key="2">
    <source>
        <dbReference type="EMBL" id="KAE9396421.1"/>
    </source>
</evidence>
<proteinExistence type="predicted"/>
<dbReference type="Proteomes" id="UP000799118">
    <property type="component" value="Unassembled WGS sequence"/>
</dbReference>
<accession>A0A6A4HF36</accession>
<reference evidence="2" key="1">
    <citation type="journal article" date="2019" name="Environ. Microbiol.">
        <title>Fungal ecological strategies reflected in gene transcription - a case study of two litter decomposers.</title>
        <authorList>
            <person name="Barbi F."/>
            <person name="Kohler A."/>
            <person name="Barry K."/>
            <person name="Baskaran P."/>
            <person name="Daum C."/>
            <person name="Fauchery L."/>
            <person name="Ihrmark K."/>
            <person name="Kuo A."/>
            <person name="LaButti K."/>
            <person name="Lipzen A."/>
            <person name="Morin E."/>
            <person name="Grigoriev I.V."/>
            <person name="Henrissat B."/>
            <person name="Lindahl B."/>
            <person name="Martin F."/>
        </authorList>
    </citation>
    <scope>NUCLEOTIDE SEQUENCE</scope>
    <source>
        <strain evidence="2">JB14</strain>
    </source>
</reference>
<dbReference type="AlphaFoldDB" id="A0A6A4HF36"/>
<dbReference type="GO" id="GO:0000772">
    <property type="term" value="F:mating pheromone activity"/>
    <property type="evidence" value="ECO:0007669"/>
    <property type="project" value="InterPro"/>
</dbReference>
<evidence type="ECO:0000256" key="1">
    <source>
        <dbReference type="SAM" id="MobiDB-lite"/>
    </source>
</evidence>
<dbReference type="GO" id="GO:0016020">
    <property type="term" value="C:membrane"/>
    <property type="evidence" value="ECO:0007669"/>
    <property type="project" value="InterPro"/>
</dbReference>
<dbReference type="InterPro" id="IPR012597">
    <property type="entry name" value="Pheromone"/>
</dbReference>
<evidence type="ECO:0000313" key="3">
    <source>
        <dbReference type="Proteomes" id="UP000799118"/>
    </source>
</evidence>
<evidence type="ECO:0008006" key="4">
    <source>
        <dbReference type="Google" id="ProtNLM"/>
    </source>
</evidence>
<dbReference type="EMBL" id="ML769514">
    <property type="protein sequence ID" value="KAE9396421.1"/>
    <property type="molecule type" value="Genomic_DNA"/>
</dbReference>
<protein>
    <recommendedName>
        <fullName evidence="4">Pheromone</fullName>
    </recommendedName>
</protein>
<feature type="region of interest" description="Disordered" evidence="1">
    <location>
        <begin position="1"/>
        <end position="41"/>
    </location>
</feature>
<name>A0A6A4HF36_9AGAR</name>
<sequence>MDAFEPFDLSTLTLPAGTSAGETAADSPSLPINFEEDPDSSTYTGFCVVA</sequence>